<protein>
    <submittedName>
        <fullName evidence="1">Uncharacterized protein</fullName>
    </submittedName>
</protein>
<comment type="caution">
    <text evidence="1">The sequence shown here is derived from an EMBL/GenBank/DDBJ whole genome shotgun (WGS) entry which is preliminary data.</text>
</comment>
<gene>
    <name evidence="1" type="ORF">DVH24_004777</name>
</gene>
<keyword evidence="2" id="KW-1185">Reference proteome</keyword>
<dbReference type="AlphaFoldDB" id="A0A498II14"/>
<accession>A0A498II14</accession>
<dbReference type="EMBL" id="RDQH01000338">
    <property type="protein sequence ID" value="RXH80863.1"/>
    <property type="molecule type" value="Genomic_DNA"/>
</dbReference>
<organism evidence="1 2">
    <name type="scientific">Malus domestica</name>
    <name type="common">Apple</name>
    <name type="synonym">Pyrus malus</name>
    <dbReference type="NCBI Taxonomy" id="3750"/>
    <lineage>
        <taxon>Eukaryota</taxon>
        <taxon>Viridiplantae</taxon>
        <taxon>Streptophyta</taxon>
        <taxon>Embryophyta</taxon>
        <taxon>Tracheophyta</taxon>
        <taxon>Spermatophyta</taxon>
        <taxon>Magnoliopsida</taxon>
        <taxon>eudicotyledons</taxon>
        <taxon>Gunneridae</taxon>
        <taxon>Pentapetalae</taxon>
        <taxon>rosids</taxon>
        <taxon>fabids</taxon>
        <taxon>Rosales</taxon>
        <taxon>Rosaceae</taxon>
        <taxon>Amygdaloideae</taxon>
        <taxon>Maleae</taxon>
        <taxon>Malus</taxon>
    </lineage>
</organism>
<name>A0A498II14_MALDO</name>
<reference evidence="1 2" key="1">
    <citation type="submission" date="2018-10" db="EMBL/GenBank/DDBJ databases">
        <title>A high-quality apple genome assembly.</title>
        <authorList>
            <person name="Hu J."/>
        </authorList>
    </citation>
    <scope>NUCLEOTIDE SEQUENCE [LARGE SCALE GENOMIC DNA]</scope>
    <source>
        <strain evidence="2">cv. HFTH1</strain>
        <tissue evidence="1">Young leaf</tissue>
    </source>
</reference>
<dbReference type="Proteomes" id="UP000290289">
    <property type="component" value="Chromosome 12"/>
</dbReference>
<proteinExistence type="predicted"/>
<evidence type="ECO:0000313" key="1">
    <source>
        <dbReference type="EMBL" id="RXH80863.1"/>
    </source>
</evidence>
<evidence type="ECO:0000313" key="2">
    <source>
        <dbReference type="Proteomes" id="UP000290289"/>
    </source>
</evidence>
<sequence length="143" mass="15899">MSSQGAELFVHRPWRAGHNLICLSITADLQPWPYAQSKSNSSQSTSLSLPLIAILERLTLLVFVKCFGFCAYLSTLVTVPIGIADNMPAHYLDTPQKQTYPLCRPGKKKAGLCPKMLTEQAHIPLHKTLIDKPSIEKLKPLEM</sequence>